<dbReference type="Proteomes" id="UP000186607">
    <property type="component" value="Unassembled WGS sequence"/>
</dbReference>
<feature type="domain" description="Galactose-1-phosphate uridyl transferase C-terminal" evidence="1">
    <location>
        <begin position="7"/>
        <end position="62"/>
    </location>
</feature>
<proteinExistence type="predicted"/>
<dbReference type="SUPFAM" id="SSF54197">
    <property type="entry name" value="HIT-like"/>
    <property type="match status" value="1"/>
</dbReference>
<sequence length="81" mass="9086">MCKNHKTLARSARSVSLLSELTPDERDAFARTLKDALLRLDALFGVRMPYLMTVHQSPLNAPHPIFPCTSNYIRTCGRQAA</sequence>
<dbReference type="Pfam" id="PF02744">
    <property type="entry name" value="GalP_UDP_tr_C"/>
    <property type="match status" value="1"/>
</dbReference>
<dbReference type="RefSeq" id="WP_075829971.1">
    <property type="nucleotide sequence ID" value="NZ_MSTI01000002.1"/>
</dbReference>
<dbReference type="STRING" id="249408.BOO71_0000085"/>
<protein>
    <submittedName>
        <fullName evidence="2">Galactose-1-phosphate uridylyltransferase</fullName>
    </submittedName>
</protein>
<evidence type="ECO:0000259" key="1">
    <source>
        <dbReference type="Pfam" id="PF02744"/>
    </source>
</evidence>
<dbReference type="EMBL" id="MSTI01000002">
    <property type="protein sequence ID" value="OLV20343.1"/>
    <property type="molecule type" value="Genomic_DNA"/>
</dbReference>
<dbReference type="GO" id="GO:0008108">
    <property type="term" value="F:UDP-glucose:hexose-1-phosphate uridylyltransferase activity"/>
    <property type="evidence" value="ECO:0007669"/>
    <property type="project" value="InterPro"/>
</dbReference>
<comment type="caution">
    <text evidence="2">The sequence shown here is derived from an EMBL/GenBank/DDBJ whole genome shotgun (WGS) entry which is preliminary data.</text>
</comment>
<dbReference type="AlphaFoldDB" id="A0A1U7P595"/>
<keyword evidence="2" id="KW-0808">Transferase</keyword>
<keyword evidence="3" id="KW-1185">Reference proteome</keyword>
<name>A0A1U7P595_9DEIO</name>
<gene>
    <name evidence="2" type="ORF">BOO71_0000085</name>
</gene>
<accession>A0A1U7P595</accession>
<dbReference type="InterPro" id="IPR036265">
    <property type="entry name" value="HIT-like_sf"/>
</dbReference>
<organism evidence="2 3">
    <name type="scientific">Deinococcus marmoris</name>
    <dbReference type="NCBI Taxonomy" id="249408"/>
    <lineage>
        <taxon>Bacteria</taxon>
        <taxon>Thermotogati</taxon>
        <taxon>Deinococcota</taxon>
        <taxon>Deinococci</taxon>
        <taxon>Deinococcales</taxon>
        <taxon>Deinococcaceae</taxon>
        <taxon>Deinococcus</taxon>
    </lineage>
</organism>
<evidence type="ECO:0000313" key="3">
    <source>
        <dbReference type="Proteomes" id="UP000186607"/>
    </source>
</evidence>
<dbReference type="GO" id="GO:0006012">
    <property type="term" value="P:galactose metabolic process"/>
    <property type="evidence" value="ECO:0007669"/>
    <property type="project" value="InterPro"/>
</dbReference>
<reference evidence="2 3" key="1">
    <citation type="submission" date="2017-01" db="EMBL/GenBank/DDBJ databases">
        <title>Genome Analysis of Deinococcus marmoris KOPRI26562.</title>
        <authorList>
            <person name="Kim J.H."/>
            <person name="Oh H.-M."/>
        </authorList>
    </citation>
    <scope>NUCLEOTIDE SEQUENCE [LARGE SCALE GENOMIC DNA]</scope>
    <source>
        <strain evidence="2 3">KOPRI26562</strain>
    </source>
</reference>
<dbReference type="Gene3D" id="3.30.428.10">
    <property type="entry name" value="HIT-like"/>
    <property type="match status" value="1"/>
</dbReference>
<dbReference type="InterPro" id="IPR005850">
    <property type="entry name" value="GalP_Utransf_C"/>
</dbReference>
<evidence type="ECO:0000313" key="2">
    <source>
        <dbReference type="EMBL" id="OLV20343.1"/>
    </source>
</evidence>
<keyword evidence="2" id="KW-0548">Nucleotidyltransferase</keyword>